<dbReference type="InterPro" id="IPR036436">
    <property type="entry name" value="Disintegrin_dom_sf"/>
</dbReference>
<feature type="domain" description="Peptidase M12B" evidence="10">
    <location>
        <begin position="232"/>
        <end position="289"/>
    </location>
</feature>
<dbReference type="Pfam" id="PF08516">
    <property type="entry name" value="ADAM_CR"/>
    <property type="match status" value="1"/>
</dbReference>
<keyword evidence="4 8" id="KW-0472">Membrane</keyword>
<dbReference type="SMART" id="SM00608">
    <property type="entry name" value="ACR"/>
    <property type="match status" value="1"/>
</dbReference>
<comment type="subcellular location">
    <subcellularLocation>
        <location evidence="1">Membrane</location>
        <topology evidence="1">Single-pass membrane protein</topology>
    </subcellularLocation>
</comment>
<feature type="transmembrane region" description="Helical" evidence="8">
    <location>
        <begin position="1135"/>
        <end position="1156"/>
    </location>
</feature>
<dbReference type="CDD" id="cd04269">
    <property type="entry name" value="ZnMc_adamalysin_II_like"/>
    <property type="match status" value="1"/>
</dbReference>
<feature type="binding site" evidence="7">
    <location>
        <position position="785"/>
    </location>
    <ligand>
        <name>Zn(2+)</name>
        <dbReference type="ChEBI" id="CHEBI:29105"/>
        <note>catalytic</note>
    </ligand>
</feature>
<evidence type="ECO:0000313" key="12">
    <source>
        <dbReference type="RefSeq" id="XP_070450723.1"/>
    </source>
</evidence>
<keyword evidence="7" id="KW-0479">Metal-binding</keyword>
<dbReference type="InterPro" id="IPR001762">
    <property type="entry name" value="Disintegrin_dom"/>
</dbReference>
<dbReference type="SMART" id="SM00050">
    <property type="entry name" value="DISIN"/>
    <property type="match status" value="1"/>
</dbReference>
<evidence type="ECO:0000256" key="8">
    <source>
        <dbReference type="SAM" id="Phobius"/>
    </source>
</evidence>
<feature type="binding site" evidence="7">
    <location>
        <position position="775"/>
    </location>
    <ligand>
        <name>Zn(2+)</name>
        <dbReference type="ChEBI" id="CHEBI:29105"/>
        <note>catalytic</note>
    </ligand>
</feature>
<dbReference type="InterPro" id="IPR000742">
    <property type="entry name" value="EGF"/>
</dbReference>
<dbReference type="PANTHER" id="PTHR11905">
    <property type="entry name" value="ADAM A DISINTEGRIN AND METALLOPROTEASE DOMAIN"/>
    <property type="match status" value="1"/>
</dbReference>
<keyword evidence="7" id="KW-0862">Zinc</keyword>
<keyword evidence="2 8" id="KW-0812">Transmembrane</keyword>
<dbReference type="RefSeq" id="XP_070450723.1">
    <property type="nucleotide sequence ID" value="XM_070594622.1"/>
</dbReference>
<keyword evidence="3 8" id="KW-1133">Transmembrane helix</keyword>
<feature type="domain" description="Disintegrin" evidence="9">
    <location>
        <begin position="843"/>
        <end position="929"/>
    </location>
</feature>
<organism evidence="11 12">
    <name type="scientific">Equus przewalskii</name>
    <name type="common">Przewalski's horse</name>
    <name type="synonym">Equus caballus przewalskii</name>
    <dbReference type="NCBI Taxonomy" id="9798"/>
    <lineage>
        <taxon>Eukaryota</taxon>
        <taxon>Metazoa</taxon>
        <taxon>Chordata</taxon>
        <taxon>Craniata</taxon>
        <taxon>Vertebrata</taxon>
        <taxon>Euteleostomi</taxon>
        <taxon>Mammalia</taxon>
        <taxon>Eutheria</taxon>
        <taxon>Laurasiatheria</taxon>
        <taxon>Perissodactyla</taxon>
        <taxon>Equidae</taxon>
        <taxon>Equus</taxon>
    </lineage>
</organism>
<accession>A0ABM4MDF6</accession>
<evidence type="ECO:0000259" key="9">
    <source>
        <dbReference type="PROSITE" id="PS50214"/>
    </source>
</evidence>
<dbReference type="PROSITE" id="PS01186">
    <property type="entry name" value="EGF_2"/>
    <property type="match status" value="1"/>
</dbReference>
<dbReference type="PANTHER" id="PTHR11905:SF167">
    <property type="entry name" value="A DISINTEGRIN AND METALLOPEPTIDASE DOMAIN 4-RELATED"/>
    <property type="match status" value="1"/>
</dbReference>
<dbReference type="InterPro" id="IPR001590">
    <property type="entry name" value="Peptidase_M12B"/>
</dbReference>
<protein>
    <submittedName>
        <fullName evidence="12">Disintegrin and metalloproteinase domain-containing protein 21-like</fullName>
    </submittedName>
</protein>
<dbReference type="InterPro" id="IPR006586">
    <property type="entry name" value="ADAM_Cys-rich"/>
</dbReference>
<keyword evidence="11" id="KW-1185">Reference proteome</keyword>
<dbReference type="Pfam" id="PF00200">
    <property type="entry name" value="Disintegrin"/>
    <property type="match status" value="1"/>
</dbReference>
<dbReference type="GeneID" id="103545618"/>
<dbReference type="InterPro" id="IPR034027">
    <property type="entry name" value="Reprolysin_adamalysin"/>
</dbReference>
<dbReference type="Pfam" id="PF01562">
    <property type="entry name" value="Pep_M12B_propep"/>
    <property type="match status" value="2"/>
</dbReference>
<evidence type="ECO:0000256" key="1">
    <source>
        <dbReference type="ARBA" id="ARBA00004167"/>
    </source>
</evidence>
<evidence type="ECO:0000256" key="2">
    <source>
        <dbReference type="ARBA" id="ARBA00022692"/>
    </source>
</evidence>
<dbReference type="PROSITE" id="PS50214">
    <property type="entry name" value="DISINTEGRIN_2"/>
    <property type="match status" value="1"/>
</dbReference>
<dbReference type="SUPFAM" id="SSF57552">
    <property type="entry name" value="Blood coagulation inhibitor (disintegrin)"/>
    <property type="match status" value="1"/>
</dbReference>
<dbReference type="Gene3D" id="4.10.70.10">
    <property type="entry name" value="Disintegrin domain"/>
    <property type="match status" value="1"/>
</dbReference>
<keyword evidence="5 6" id="KW-1015">Disulfide bond</keyword>
<feature type="disulfide bond" evidence="6">
    <location>
        <begin position="901"/>
        <end position="921"/>
    </location>
</feature>
<proteinExistence type="predicted"/>
<evidence type="ECO:0000256" key="7">
    <source>
        <dbReference type="PROSITE-ProRule" id="PRU00276"/>
    </source>
</evidence>
<evidence type="ECO:0000313" key="11">
    <source>
        <dbReference type="Proteomes" id="UP001652662"/>
    </source>
</evidence>
<dbReference type="InterPro" id="IPR024079">
    <property type="entry name" value="MetalloPept_cat_dom_sf"/>
</dbReference>
<dbReference type="InterPro" id="IPR002870">
    <property type="entry name" value="Peptidase_M12B_N"/>
</dbReference>
<dbReference type="Gene3D" id="3.40.390.10">
    <property type="entry name" value="Collagenase (Catalytic Domain)"/>
    <property type="match status" value="2"/>
</dbReference>
<feature type="domain" description="Peptidase M12B" evidence="10">
    <location>
        <begin position="639"/>
        <end position="819"/>
    </location>
</feature>
<evidence type="ECO:0000259" key="10">
    <source>
        <dbReference type="PROSITE" id="PS50215"/>
    </source>
</evidence>
<evidence type="ECO:0000256" key="6">
    <source>
        <dbReference type="PROSITE-ProRule" id="PRU00068"/>
    </source>
</evidence>
<dbReference type="Proteomes" id="UP001652662">
    <property type="component" value="Chromosome 25"/>
</dbReference>
<dbReference type="SUPFAM" id="SSF55486">
    <property type="entry name" value="Metalloproteases ('zincins'), catalytic domain"/>
    <property type="match status" value="2"/>
</dbReference>
<sequence length="1174" mass="131928">MEEPDHSASRSFPLDRWLHNGSSIMVASEAEVSMRVVLLLLWHGLSLFPTDLSQAGSSQHLSILEVVIPLKVTNRGRGAKTPVCLSYSLQFGGWRHIVHMKAKELLVSRHLPVFTYMDQHALQQDQPFVPDDCYYHGYVEGVPESLVALSTCCGGFRGTLHINDLTYEIEPIRHSTTFEHVVYTVNTNETQFPSMRCGLTKKQIAHQQLEFEKAEKSTLKQNSTDNWWTHSWFLELAVVIDHNFFIYSQSNFSKVQEDVFLVVNIVDSIYQQLGTYVILIGTEIWNHGNVFPMVNIEQSTPWEAVWYKWPLSPGGEEKSQPRKNHRYRVSHLMWSLTVNNTSEFCKLRGYDERNNTRLNQAQEKMMQSRDAVNTRCMRLLPSSPLPPQPPQGAKPSACLCSPHDYTAREVAVSGIVLPASHLTALFFESRSPTLMGPSWAQAHKTGDLWLPLLCLLLSPVCCSHARPGWRFTSSEVVIPRKVSHRVSGAEIQGQLSYKIHFRGQRHVVHLKVKKNLLPRHFPVITDDDQGAMQEDYPYVPRDCYYYSYLEGVPGSMGTLDTCYGGLHGMLQVDDFTYEIKPLESSSKFEHVISLLVSEERSEVERCTIEEEDKDHAYEEATLAETPRAAPVYLWWPHRKYLKLHYTVTNSLYVLDTNQTRIVENVVLIDNILDTIFSQAHYHVHVRAICIWNDSDRVNLYNWATAWGALNDFGLWKWHGWYTSLPHDSSLILTARKISRVSHYAFQDGICNPNWGVAYALVANYHIFLASSIAAHSLCHLFGVNHDTAGCHCFRRASCVMSAEPGLLDMMSNCTYGRMHDRASMWDPCGSVRNNPYTNFPYVAPRCGDKIINMDEECDCGSLKACSDDKCCETHCALSTGSVCSIGPCCIGCRYAQPGKVCRDTPGICDLPEYCNGRTHVCPDDLYIQDGTPCSPLAVCVSGNCTDRDMQCQALFGHQIKDAAAICYEKLNLIGDRFGNCGVRVTRGGGKPVTCEGDDVFCGMLHCSAVGQIPGGGDHTTFRHILADNEKCFGYDAHDGTELPEFGLVVDGATCGPGRYCLNQNCTFYQDINFDCDIQTCNFKGVCNNRRQCHCMDGWKPPSCAERGPGGSLDSGPPPDKTLRLQTKIIFSLNKGIFLLLIRFTLFGIAILGGVCSKLEGTLEKRMEEESVEEG</sequence>
<comment type="caution">
    <text evidence="7">Lacks conserved residue(s) required for the propagation of feature annotation.</text>
</comment>
<evidence type="ECO:0000256" key="5">
    <source>
        <dbReference type="ARBA" id="ARBA00023157"/>
    </source>
</evidence>
<name>A0ABM4MDF6_EQUPR</name>
<gene>
    <name evidence="12" type="primary">LOC103545618</name>
</gene>
<dbReference type="PROSITE" id="PS50215">
    <property type="entry name" value="ADAM_MEPRO"/>
    <property type="match status" value="2"/>
</dbReference>
<evidence type="ECO:0000256" key="3">
    <source>
        <dbReference type="ARBA" id="ARBA00022989"/>
    </source>
</evidence>
<feature type="binding site" evidence="7">
    <location>
        <position position="779"/>
    </location>
    <ligand>
        <name>Zn(2+)</name>
        <dbReference type="ChEBI" id="CHEBI:29105"/>
        <note>catalytic</note>
    </ligand>
</feature>
<dbReference type="Pfam" id="PF01421">
    <property type="entry name" value="Reprolysin"/>
    <property type="match status" value="2"/>
</dbReference>
<reference evidence="12" key="1">
    <citation type="submission" date="2025-08" db="UniProtKB">
        <authorList>
            <consortium name="RefSeq"/>
        </authorList>
    </citation>
    <scope>IDENTIFICATION</scope>
    <source>
        <tissue evidence="12">Blood</tissue>
    </source>
</reference>
<evidence type="ECO:0000256" key="4">
    <source>
        <dbReference type="ARBA" id="ARBA00023136"/>
    </source>
</evidence>